<feature type="domain" description="PPM-type phosphatase" evidence="6">
    <location>
        <begin position="124"/>
        <end position="342"/>
    </location>
</feature>
<name>A0A855X4J1_9BACT</name>
<comment type="caution">
    <text evidence="7">The sequence shown here is derived from an EMBL/GenBank/DDBJ whole genome shotgun (WGS) entry which is preliminary data.</text>
</comment>
<evidence type="ECO:0000256" key="1">
    <source>
        <dbReference type="ARBA" id="ARBA00022723"/>
    </source>
</evidence>
<sequence length="343" mass="37667">MRARQETSDMTTADLERFRALLVEREELLNEYVSRLGAAPSTEVDKVRGLLADIRAAFHRIEDHSFGTCEVCKGEVEYDRLEVQPIRQICLDCISVEEKTLLEDELLIASRIHRALLPQQVERIEGFELAVKSLAARSIGGDYYDFLSGASGGMKVVIADSMGKGIPAGLLMSNLQGALRVLAPDMKSPGALVGKLNWWLCRNVPVSKFISLACIDITPTLTSVSVKYANAGHPPIILVRADGNCMNLLPTGGVLGVHEDFEYSEQAIAIHAGDLLVMYTDGVTEAGNDSGEMFGDERLAQFCRDHRMEPPGAFIEQLLGSVRDFTGRESLEDDLTVIAIRKK</sequence>
<dbReference type="PANTHER" id="PTHR43156">
    <property type="entry name" value="STAGE II SPORULATION PROTEIN E-RELATED"/>
    <property type="match status" value="1"/>
</dbReference>
<keyword evidence="2" id="KW-0863">Zinc-finger</keyword>
<dbReference type="AlphaFoldDB" id="A0A855X4J1"/>
<evidence type="ECO:0000256" key="3">
    <source>
        <dbReference type="ARBA" id="ARBA00022801"/>
    </source>
</evidence>
<dbReference type="InterPro" id="IPR001932">
    <property type="entry name" value="PPM-type_phosphatase-like_dom"/>
</dbReference>
<dbReference type="SUPFAM" id="SSF81606">
    <property type="entry name" value="PP2C-like"/>
    <property type="match status" value="1"/>
</dbReference>
<keyword evidence="3" id="KW-0378">Hydrolase</keyword>
<keyword evidence="1" id="KW-0479">Metal-binding</keyword>
<dbReference type="GO" id="GO:0016791">
    <property type="term" value="F:phosphatase activity"/>
    <property type="evidence" value="ECO:0007669"/>
    <property type="project" value="TreeGrafter"/>
</dbReference>
<keyword evidence="4" id="KW-0862">Zinc</keyword>
<reference evidence="7 8" key="1">
    <citation type="journal article" date="2018" name="ISME J.">
        <title>A methanotrophic archaeon couples anaerobic oxidation of methane to Fe(III) reduction.</title>
        <authorList>
            <person name="Cai C."/>
            <person name="Leu A.O."/>
            <person name="Xie G.J."/>
            <person name="Guo J."/>
            <person name="Feng Y."/>
            <person name="Zhao J.X."/>
            <person name="Tyson G.W."/>
            <person name="Yuan Z."/>
            <person name="Hu S."/>
        </authorList>
    </citation>
    <scope>NUCLEOTIDE SEQUENCE [LARGE SCALE GENOMIC DNA]</scope>
    <source>
        <strain evidence="7">FeB_12</strain>
    </source>
</reference>
<dbReference type="SMART" id="SM00331">
    <property type="entry name" value="PP2C_SIG"/>
    <property type="match status" value="1"/>
</dbReference>
<dbReference type="InterPro" id="IPR052016">
    <property type="entry name" value="Bact_Sigma-Reg"/>
</dbReference>
<dbReference type="Pfam" id="PF07228">
    <property type="entry name" value="SpoIIE"/>
    <property type="match status" value="1"/>
</dbReference>
<proteinExistence type="predicted"/>
<dbReference type="GO" id="GO:0008270">
    <property type="term" value="F:zinc ion binding"/>
    <property type="evidence" value="ECO:0007669"/>
    <property type="project" value="UniProtKB-KW"/>
</dbReference>
<evidence type="ECO:0000256" key="4">
    <source>
        <dbReference type="ARBA" id="ARBA00022833"/>
    </source>
</evidence>
<evidence type="ECO:0000259" key="6">
    <source>
        <dbReference type="SMART" id="SM00331"/>
    </source>
</evidence>
<protein>
    <recommendedName>
        <fullName evidence="6">PPM-type phosphatase domain-containing protein</fullName>
    </recommendedName>
</protein>
<evidence type="ECO:0000256" key="5">
    <source>
        <dbReference type="PROSITE-ProRule" id="PRU00510"/>
    </source>
</evidence>
<dbReference type="Proteomes" id="UP000250918">
    <property type="component" value="Unassembled WGS sequence"/>
</dbReference>
<evidence type="ECO:0000313" key="7">
    <source>
        <dbReference type="EMBL" id="PWB69954.1"/>
    </source>
</evidence>
<feature type="zinc finger region" description="dksA C4-type" evidence="5">
    <location>
        <begin position="69"/>
        <end position="93"/>
    </location>
</feature>
<evidence type="ECO:0000313" key="8">
    <source>
        <dbReference type="Proteomes" id="UP000250918"/>
    </source>
</evidence>
<dbReference type="Pfam" id="PF01258">
    <property type="entry name" value="zf-dskA_traR"/>
    <property type="match status" value="1"/>
</dbReference>
<dbReference type="Gene3D" id="3.60.40.10">
    <property type="entry name" value="PPM-type phosphatase domain"/>
    <property type="match status" value="1"/>
</dbReference>
<dbReference type="EMBL" id="PQAP01000158">
    <property type="protein sequence ID" value="PWB69954.1"/>
    <property type="molecule type" value="Genomic_DNA"/>
</dbReference>
<evidence type="ECO:0000256" key="2">
    <source>
        <dbReference type="ARBA" id="ARBA00022771"/>
    </source>
</evidence>
<dbReference type="InterPro" id="IPR036457">
    <property type="entry name" value="PPM-type-like_dom_sf"/>
</dbReference>
<accession>A0A855X4J1</accession>
<dbReference type="PROSITE" id="PS51128">
    <property type="entry name" value="ZF_DKSA_2"/>
    <property type="match status" value="1"/>
</dbReference>
<gene>
    <name evidence="7" type="ORF">C3F09_09825</name>
</gene>
<dbReference type="InterPro" id="IPR000962">
    <property type="entry name" value="Znf_DskA_TraR"/>
</dbReference>
<dbReference type="Gene3D" id="1.20.120.910">
    <property type="entry name" value="DksA, coiled-coil domain"/>
    <property type="match status" value="1"/>
</dbReference>
<dbReference type="PANTHER" id="PTHR43156:SF2">
    <property type="entry name" value="STAGE II SPORULATION PROTEIN E"/>
    <property type="match status" value="1"/>
</dbReference>
<organism evidence="7 8">
    <name type="scientific">candidate division GN15 bacterium</name>
    <dbReference type="NCBI Taxonomy" id="2072418"/>
    <lineage>
        <taxon>Bacteria</taxon>
        <taxon>candidate division GN15</taxon>
    </lineage>
</organism>